<proteinExistence type="predicted"/>
<name>G0N495_CAEBE</name>
<keyword evidence="2" id="KW-1185">Reference proteome</keyword>
<dbReference type="HOGENOM" id="CLU_2644978_0_0_1"/>
<organism evidence="2">
    <name type="scientific">Caenorhabditis brenneri</name>
    <name type="common">Nematode worm</name>
    <dbReference type="NCBI Taxonomy" id="135651"/>
    <lineage>
        <taxon>Eukaryota</taxon>
        <taxon>Metazoa</taxon>
        <taxon>Ecdysozoa</taxon>
        <taxon>Nematoda</taxon>
        <taxon>Chromadorea</taxon>
        <taxon>Rhabditida</taxon>
        <taxon>Rhabditina</taxon>
        <taxon>Rhabditomorpha</taxon>
        <taxon>Rhabditoidea</taxon>
        <taxon>Rhabditidae</taxon>
        <taxon>Peloderinae</taxon>
        <taxon>Caenorhabditis</taxon>
    </lineage>
</organism>
<dbReference type="InParanoid" id="G0N495"/>
<gene>
    <name evidence="1" type="ORF">CAEBREN_12257</name>
</gene>
<feature type="non-terminal residue" evidence="1">
    <location>
        <position position="77"/>
    </location>
</feature>
<evidence type="ECO:0000313" key="2">
    <source>
        <dbReference type="Proteomes" id="UP000008068"/>
    </source>
</evidence>
<dbReference type="Proteomes" id="UP000008068">
    <property type="component" value="Unassembled WGS sequence"/>
</dbReference>
<evidence type="ECO:0000313" key="1">
    <source>
        <dbReference type="EMBL" id="EGT52486.1"/>
    </source>
</evidence>
<reference evidence="2" key="1">
    <citation type="submission" date="2011-07" db="EMBL/GenBank/DDBJ databases">
        <authorList>
            <consortium name="Caenorhabditis brenneri Sequencing and Analysis Consortium"/>
            <person name="Wilson R.K."/>
        </authorList>
    </citation>
    <scope>NUCLEOTIDE SEQUENCE [LARGE SCALE GENOMIC DNA]</scope>
    <source>
        <strain evidence="2">PB2801</strain>
    </source>
</reference>
<feature type="non-terminal residue" evidence="1">
    <location>
        <position position="1"/>
    </location>
</feature>
<accession>G0N495</accession>
<protein>
    <submittedName>
        <fullName evidence="1">Uncharacterized protein</fullName>
    </submittedName>
</protein>
<dbReference type="EMBL" id="GL379837">
    <property type="protein sequence ID" value="EGT52486.1"/>
    <property type="molecule type" value="Genomic_DNA"/>
</dbReference>
<sequence length="77" mass="8551">HLSLMRTCSALNRKMMSPRNVKRRSMMLQSISHTVGGSSISKSSYIASKSITVVAPRLVAMVRLSCCFSFSYESLCM</sequence>
<dbReference type="AlphaFoldDB" id="G0N495"/>